<gene>
    <name evidence="1" type="ORF">HZU40_07565</name>
</gene>
<accession>A0A7G8PIG4</accession>
<organism evidence="1 2">
    <name type="scientific">Mycolicibacterium fluoranthenivorans</name>
    <dbReference type="NCBI Taxonomy" id="258505"/>
    <lineage>
        <taxon>Bacteria</taxon>
        <taxon>Bacillati</taxon>
        <taxon>Actinomycetota</taxon>
        <taxon>Actinomycetes</taxon>
        <taxon>Mycobacteriales</taxon>
        <taxon>Mycobacteriaceae</taxon>
        <taxon>Mycolicibacterium</taxon>
    </lineage>
</organism>
<dbReference type="EMBL" id="CP059894">
    <property type="protein sequence ID" value="QNJ94130.1"/>
    <property type="molecule type" value="Genomic_DNA"/>
</dbReference>
<dbReference type="AlphaFoldDB" id="A0A7G8PIG4"/>
<name>A0A7G8PIG4_9MYCO</name>
<sequence length="121" mass="13202">MTTNDTTTRATAWNALPAVVRTYLTAHRARDVDTAISTFSADASVTDEGRTIHGREQIGTWLGRAGGEYTFTTEFTRATTMDPAHVDVLQRLEGDFPGGVADLHYRFTLDGDLISGLVIEP</sequence>
<dbReference type="KEGG" id="mflu:HZU40_07565"/>
<dbReference type="InterPro" id="IPR032710">
    <property type="entry name" value="NTF2-like_dom_sf"/>
</dbReference>
<dbReference type="Gene3D" id="3.10.450.50">
    <property type="match status" value="1"/>
</dbReference>
<dbReference type="RefSeq" id="WP_187098056.1">
    <property type="nucleotide sequence ID" value="NZ_CP059894.1"/>
</dbReference>
<reference evidence="1 2" key="1">
    <citation type="submission" date="2020-07" db="EMBL/GenBank/DDBJ databases">
        <title>Draft genome sequence of four isobutane-metabolizing strains capable of cometabolically degrading diverse ether contaminants.</title>
        <authorList>
            <person name="Chen W."/>
            <person name="Faulkner N."/>
            <person name="Smith C."/>
            <person name="Hyman M."/>
        </authorList>
    </citation>
    <scope>NUCLEOTIDE SEQUENCE [LARGE SCALE GENOMIC DNA]</scope>
    <source>
        <strain evidence="1 2">2A</strain>
    </source>
</reference>
<evidence type="ECO:0000313" key="2">
    <source>
        <dbReference type="Proteomes" id="UP000515498"/>
    </source>
</evidence>
<proteinExistence type="predicted"/>
<evidence type="ECO:0000313" key="1">
    <source>
        <dbReference type="EMBL" id="QNJ94130.1"/>
    </source>
</evidence>
<dbReference type="SUPFAM" id="SSF54427">
    <property type="entry name" value="NTF2-like"/>
    <property type="match status" value="1"/>
</dbReference>
<dbReference type="Proteomes" id="UP000515498">
    <property type="component" value="Chromosome"/>
</dbReference>
<protein>
    <submittedName>
        <fullName evidence="1">Nuclear transport factor 2 family protein</fullName>
    </submittedName>
</protein>